<evidence type="ECO:0000313" key="3">
    <source>
        <dbReference type="Proteomes" id="UP001501009"/>
    </source>
</evidence>
<name>A0ABP7JAZ3_9ACTN</name>
<evidence type="ECO:0000256" key="1">
    <source>
        <dbReference type="SAM" id="MobiDB-lite"/>
    </source>
</evidence>
<feature type="compositionally biased region" description="Gly residues" evidence="1">
    <location>
        <begin position="9"/>
        <end position="19"/>
    </location>
</feature>
<feature type="region of interest" description="Disordered" evidence="1">
    <location>
        <begin position="1"/>
        <end position="28"/>
    </location>
</feature>
<sequence>MDLDPRPLGRGGTGEGLGTSGDPAGISYTTRAEPAGILAALDALH</sequence>
<comment type="caution">
    <text evidence="2">The sequence shown here is derived from an EMBL/GenBank/DDBJ whole genome shotgun (WGS) entry which is preliminary data.</text>
</comment>
<gene>
    <name evidence="2" type="ORF">GCM10022403_085380</name>
</gene>
<protein>
    <submittedName>
        <fullName evidence="2">Uncharacterized protein</fullName>
    </submittedName>
</protein>
<evidence type="ECO:0000313" key="2">
    <source>
        <dbReference type="EMBL" id="GAA3840058.1"/>
    </source>
</evidence>
<reference evidence="3" key="1">
    <citation type="journal article" date="2019" name="Int. J. Syst. Evol. Microbiol.">
        <title>The Global Catalogue of Microorganisms (GCM) 10K type strain sequencing project: providing services to taxonomists for standard genome sequencing and annotation.</title>
        <authorList>
            <consortium name="The Broad Institute Genomics Platform"/>
            <consortium name="The Broad Institute Genome Sequencing Center for Infectious Disease"/>
            <person name="Wu L."/>
            <person name="Ma J."/>
        </authorList>
    </citation>
    <scope>NUCLEOTIDE SEQUENCE [LARGE SCALE GENOMIC DNA]</scope>
    <source>
        <strain evidence="3">JCM 17138</strain>
    </source>
</reference>
<organism evidence="2 3">
    <name type="scientific">Streptomyces coacervatus</name>
    <dbReference type="NCBI Taxonomy" id="647381"/>
    <lineage>
        <taxon>Bacteria</taxon>
        <taxon>Bacillati</taxon>
        <taxon>Actinomycetota</taxon>
        <taxon>Actinomycetes</taxon>
        <taxon>Kitasatosporales</taxon>
        <taxon>Streptomycetaceae</taxon>
        <taxon>Streptomyces</taxon>
    </lineage>
</organism>
<keyword evidence="3" id="KW-1185">Reference proteome</keyword>
<accession>A0ABP7JAZ3</accession>
<dbReference type="RefSeq" id="WP_275780078.1">
    <property type="nucleotide sequence ID" value="NZ_BAABDE010000038.1"/>
</dbReference>
<proteinExistence type="predicted"/>
<dbReference type="EMBL" id="BAABDE010000038">
    <property type="protein sequence ID" value="GAA3840058.1"/>
    <property type="molecule type" value="Genomic_DNA"/>
</dbReference>
<dbReference type="Proteomes" id="UP001501009">
    <property type="component" value="Unassembled WGS sequence"/>
</dbReference>